<comment type="subunit">
    <text evidence="1">The pili are polar flexible filaments of about 5.4 nanometers diameter and 2.5 micrometers average length; they consist of only a single polypeptide chain arranged in a helical configuration of five subunits per turn in the assembled pilus.</text>
</comment>
<name>A0ABY7RL05_9NEIS</name>
<dbReference type="InterPro" id="IPR012902">
    <property type="entry name" value="N_methyl_site"/>
</dbReference>
<dbReference type="Gene3D" id="3.30.540.20">
    <property type="match status" value="1"/>
</dbReference>
<gene>
    <name evidence="2" type="ORF">PJU73_04240</name>
</gene>
<dbReference type="PROSITE" id="PS00409">
    <property type="entry name" value="PROKAR_NTER_METHYL"/>
    <property type="match status" value="1"/>
</dbReference>
<dbReference type="NCBIfam" id="TIGR02532">
    <property type="entry name" value="IV_pilin_GFxxxE"/>
    <property type="match status" value="1"/>
</dbReference>
<dbReference type="RefSeq" id="WP_237091220.1">
    <property type="nucleotide sequence ID" value="NZ_CP116766.1"/>
</dbReference>
<sequence length="147" mass="16498">MKYPNTVGGMSLLEMMIALAISAALSAFALTQYRNHLAKGRQTLAYSELLRIHQNRQTALLKNPSWSLQERQAYLDRLLKHDTVPKDLTDHYHISAVHSDTQSHLTAQPKDPALPTVWLDDAGHGYLCQSPHITTDPAERADCQAIR</sequence>
<dbReference type="Pfam" id="PF07963">
    <property type="entry name" value="N_methyl"/>
    <property type="match status" value="1"/>
</dbReference>
<keyword evidence="3" id="KW-1185">Reference proteome</keyword>
<evidence type="ECO:0000256" key="1">
    <source>
        <dbReference type="ARBA" id="ARBA00011156"/>
    </source>
</evidence>
<reference evidence="2 3" key="1">
    <citation type="submission" date="2023-01" db="EMBL/GenBank/DDBJ databases">
        <authorList>
            <person name="Yang C."/>
        </authorList>
    </citation>
    <scope>NUCLEOTIDE SEQUENCE [LARGE SCALE GENOMIC DNA]</scope>
    <source>
        <strain evidence="2 3">ZJ106</strain>
    </source>
</reference>
<evidence type="ECO:0000313" key="2">
    <source>
        <dbReference type="EMBL" id="WCL72317.1"/>
    </source>
</evidence>
<proteinExistence type="predicted"/>
<accession>A0ABY7RL05</accession>
<dbReference type="InterPro" id="IPR045584">
    <property type="entry name" value="Pilin-like"/>
</dbReference>
<protein>
    <submittedName>
        <fullName evidence="2">Prepilin-type N-terminal cleavage/methylation domain-containing protein</fullName>
    </submittedName>
</protein>
<dbReference type="Proteomes" id="UP001221268">
    <property type="component" value="Chromosome"/>
</dbReference>
<dbReference type="InterPro" id="IPR038415">
    <property type="entry name" value="Pilin_PilX-like_sf"/>
</dbReference>
<organism evidence="2 3">
    <name type="scientific">Neisseria lisongii</name>
    <dbReference type="NCBI Taxonomy" id="2912188"/>
    <lineage>
        <taxon>Bacteria</taxon>
        <taxon>Pseudomonadati</taxon>
        <taxon>Pseudomonadota</taxon>
        <taxon>Betaproteobacteria</taxon>
        <taxon>Neisseriales</taxon>
        <taxon>Neisseriaceae</taxon>
        <taxon>Neisseria</taxon>
    </lineage>
</organism>
<dbReference type="SUPFAM" id="SSF54523">
    <property type="entry name" value="Pili subunits"/>
    <property type="match status" value="1"/>
</dbReference>
<evidence type="ECO:0000313" key="3">
    <source>
        <dbReference type="Proteomes" id="UP001221268"/>
    </source>
</evidence>
<dbReference type="EMBL" id="CP116766">
    <property type="protein sequence ID" value="WCL72317.1"/>
    <property type="molecule type" value="Genomic_DNA"/>
</dbReference>